<organism evidence="1 2">
    <name type="scientific">Naganishia cerealis</name>
    <dbReference type="NCBI Taxonomy" id="610337"/>
    <lineage>
        <taxon>Eukaryota</taxon>
        <taxon>Fungi</taxon>
        <taxon>Dikarya</taxon>
        <taxon>Basidiomycota</taxon>
        <taxon>Agaricomycotina</taxon>
        <taxon>Tremellomycetes</taxon>
        <taxon>Filobasidiales</taxon>
        <taxon>Filobasidiaceae</taxon>
        <taxon>Naganishia</taxon>
    </lineage>
</organism>
<proteinExistence type="predicted"/>
<gene>
    <name evidence="1" type="ORF">QFC19_000978</name>
</gene>
<name>A0ACC2WJ07_9TREE</name>
<comment type="caution">
    <text evidence="1">The sequence shown here is derived from an EMBL/GenBank/DDBJ whole genome shotgun (WGS) entry which is preliminary data.</text>
</comment>
<protein>
    <submittedName>
        <fullName evidence="1">Uncharacterized protein</fullName>
    </submittedName>
</protein>
<evidence type="ECO:0000313" key="1">
    <source>
        <dbReference type="EMBL" id="KAJ9111622.1"/>
    </source>
</evidence>
<dbReference type="Proteomes" id="UP001241377">
    <property type="component" value="Unassembled WGS sequence"/>
</dbReference>
<reference evidence="1" key="1">
    <citation type="submission" date="2023-04" db="EMBL/GenBank/DDBJ databases">
        <title>Draft Genome sequencing of Naganishia species isolated from polar environments using Oxford Nanopore Technology.</title>
        <authorList>
            <person name="Leo P."/>
            <person name="Venkateswaran K."/>
        </authorList>
    </citation>
    <scope>NUCLEOTIDE SEQUENCE</scope>
    <source>
        <strain evidence="1">MNA-CCFEE 5261</strain>
    </source>
</reference>
<dbReference type="EMBL" id="JASBWR010000007">
    <property type="protein sequence ID" value="KAJ9111622.1"/>
    <property type="molecule type" value="Genomic_DNA"/>
</dbReference>
<sequence>MEYGYAALDGGWVPDSVLRPVIRQLCKQRLREINKGSLPANHTAKMEFVQRLASPQQPLATHQEEANAQHYEVPTEFLQLCLGPRMKYSSCFYPSIANADGTSKSISYAKESLGEAEEAMLKMYTVKAGLGPIKGEEGSTEGEGLKLLDLGCGWGSLGLYLAEKYPKASIKMLSNSRTQKIFIDGVCKEKGFGNVEVITGDFTKFDFEEKEQFTHILSIEMFEHMKGYPALFAKLATWLQPGGKVFIHVFCHRDTPYEFEEDDGWMSKTFFSGGTMPSLDLFTYFQKDLTLLHSDFIPGTHYAQTLESWLKLQDKNAKEGMKILEEDAEAKGFGKEEGRKSFFR</sequence>
<accession>A0ACC2WJ07</accession>
<keyword evidence="2" id="KW-1185">Reference proteome</keyword>
<evidence type="ECO:0000313" key="2">
    <source>
        <dbReference type="Proteomes" id="UP001241377"/>
    </source>
</evidence>